<keyword evidence="3" id="KW-1185">Reference proteome</keyword>
<feature type="transmembrane region" description="Helical" evidence="1">
    <location>
        <begin position="244"/>
        <end position="265"/>
    </location>
</feature>
<feature type="transmembrane region" description="Helical" evidence="1">
    <location>
        <begin position="324"/>
        <end position="341"/>
    </location>
</feature>
<evidence type="ECO:0000313" key="3">
    <source>
        <dbReference type="Proteomes" id="UP000216189"/>
    </source>
</evidence>
<organism evidence="2 3">
    <name type="scientific">Segatella bryantii</name>
    <name type="common">Prevotella bryantii</name>
    <dbReference type="NCBI Taxonomy" id="77095"/>
    <lineage>
        <taxon>Bacteria</taxon>
        <taxon>Pseudomonadati</taxon>
        <taxon>Bacteroidota</taxon>
        <taxon>Bacteroidia</taxon>
        <taxon>Bacteroidales</taxon>
        <taxon>Prevotellaceae</taxon>
        <taxon>Segatella</taxon>
    </lineage>
</organism>
<evidence type="ECO:0000313" key="2">
    <source>
        <dbReference type="EMBL" id="OYP53704.1"/>
    </source>
</evidence>
<dbReference type="InterPro" id="IPR036259">
    <property type="entry name" value="MFS_trans_sf"/>
</dbReference>
<dbReference type="RefSeq" id="WP_094448952.1">
    <property type="nucleotide sequence ID" value="NZ_CP091801.1"/>
</dbReference>
<evidence type="ECO:0000256" key="1">
    <source>
        <dbReference type="SAM" id="Phobius"/>
    </source>
</evidence>
<feature type="transmembrane region" description="Helical" evidence="1">
    <location>
        <begin position="211"/>
        <end position="232"/>
    </location>
</feature>
<protein>
    <submittedName>
        <fullName evidence="2">Uncharacterized protein</fullName>
    </submittedName>
</protein>
<feature type="transmembrane region" description="Helical" evidence="1">
    <location>
        <begin position="413"/>
        <end position="436"/>
    </location>
</feature>
<keyword evidence="1" id="KW-0812">Transmembrane</keyword>
<sequence length="511" mass="59592">MADPMIGRPFAMPMMKPFIPKKLQPWIYLLFAIIFQLVNVTYMGNMQQEIGDMSIMREDATFIFICGVVGVAMPFPILFRLKFRFTNRSLMLFSVSGMIVCILLSLTTELIPVLCILSYLCSFFKLMATFEALSNIQLWITPKRDFEIFFPLLYIIVLGDMSASGWISQQLCYYCGDYHAMQYFIVALLLLVLLFLYTCTQHFRFMRPMPFINIDWLGCILWSTTLLEIVWLFTYGEYYNWSDSSLWCNVACALPVTAFFAYGRMTHIHHPYIDPKAFRYKTLGAILFFFVVEEWMNSTHNALEGIFTGSILHYGMLTSSRFNLIGWVGSLSGCLFSLWWMKMLKLRYTSLLTIGFALMLGYQVLMYFYITPELNIERLYAPTFVRTFGYAIFFCTLTVYLEELLPFQHFFMGLTIAGFIRNSVVDSISGGIYSYLFRYHVADNFARGLQIDPVQSIMLSIKYLYGTTCLIGCFFLLLLMLWRVQPVRSMLKHIPYWNKVGQQMRKELESE</sequence>
<feature type="transmembrane region" description="Helical" evidence="1">
    <location>
        <begin position="180"/>
        <end position="199"/>
    </location>
</feature>
<proteinExistence type="predicted"/>
<feature type="transmembrane region" description="Helical" evidence="1">
    <location>
        <begin position="383"/>
        <end position="401"/>
    </location>
</feature>
<reference evidence="2 3" key="1">
    <citation type="submission" date="2017-08" db="EMBL/GenBank/DDBJ databases">
        <title>Comparative genomics of non-oral Prevotella species.</title>
        <authorList>
            <person name="Accetto T."/>
            <person name="Nograsek B."/>
            <person name="Avgustin G."/>
        </authorList>
    </citation>
    <scope>NUCLEOTIDE SEQUENCE [LARGE SCALE GENOMIC DNA]</scope>
    <source>
        <strain evidence="2 3">TC1-1</strain>
    </source>
</reference>
<feature type="transmembrane region" description="Helical" evidence="1">
    <location>
        <begin position="91"/>
        <end position="111"/>
    </location>
</feature>
<dbReference type="EMBL" id="NPJF01000058">
    <property type="protein sequence ID" value="OYP53704.1"/>
    <property type="molecule type" value="Genomic_DNA"/>
</dbReference>
<keyword evidence="1" id="KW-0472">Membrane</keyword>
<dbReference type="SUPFAM" id="SSF103473">
    <property type="entry name" value="MFS general substrate transporter"/>
    <property type="match status" value="1"/>
</dbReference>
<comment type="caution">
    <text evidence="2">The sequence shown here is derived from an EMBL/GenBank/DDBJ whole genome shotgun (WGS) entry which is preliminary data.</text>
</comment>
<feature type="transmembrane region" description="Helical" evidence="1">
    <location>
        <begin position="348"/>
        <end position="371"/>
    </location>
</feature>
<name>A0ABX4EF11_SEGBR</name>
<gene>
    <name evidence="2" type="ORF">CIK91_11600</name>
</gene>
<accession>A0ABX4EF11</accession>
<keyword evidence="1" id="KW-1133">Transmembrane helix</keyword>
<feature type="transmembrane region" description="Helical" evidence="1">
    <location>
        <begin position="62"/>
        <end position="79"/>
    </location>
</feature>
<dbReference type="Proteomes" id="UP000216189">
    <property type="component" value="Unassembled WGS sequence"/>
</dbReference>
<feature type="transmembrane region" description="Helical" evidence="1">
    <location>
        <begin position="463"/>
        <end position="482"/>
    </location>
</feature>
<feature type="transmembrane region" description="Helical" evidence="1">
    <location>
        <begin position="23"/>
        <end position="42"/>
    </location>
</feature>
<feature type="transmembrane region" description="Helical" evidence="1">
    <location>
        <begin position="148"/>
        <end position="168"/>
    </location>
</feature>